<comment type="caution">
    <text evidence="3">The sequence shown here is derived from an EMBL/GenBank/DDBJ whole genome shotgun (WGS) entry which is preliminary data.</text>
</comment>
<protein>
    <submittedName>
        <fullName evidence="3">Tripartite tricarboxylate transporter TctB family protein</fullName>
    </submittedName>
</protein>
<feature type="transmembrane region" description="Helical" evidence="1">
    <location>
        <begin position="7"/>
        <end position="27"/>
    </location>
</feature>
<evidence type="ECO:0000313" key="4">
    <source>
        <dbReference type="Proteomes" id="UP001369082"/>
    </source>
</evidence>
<feature type="transmembrane region" description="Helical" evidence="1">
    <location>
        <begin position="129"/>
        <end position="147"/>
    </location>
</feature>
<proteinExistence type="predicted"/>
<feature type="domain" description="DUF1468" evidence="2">
    <location>
        <begin position="11"/>
        <end position="156"/>
    </location>
</feature>
<keyword evidence="1" id="KW-0812">Transmembrane</keyword>
<sequence>MLLNKNIIFYFLLFFLSVGYFVVAINLGAPVVNNGLQPSAFPLLIGLFAMMFSSILLYREIKLIKSKGSCLAVDSEINETASIKDRLAPFAIMLSIFLYILLFSPLGYFLSSLLFVLSIIIIFSSVDKVIQKIIISTVIVAFGYLVFEQMFNVRLPALWG</sequence>
<dbReference type="Proteomes" id="UP001369082">
    <property type="component" value="Unassembled WGS sequence"/>
</dbReference>
<keyword evidence="1" id="KW-0472">Membrane</keyword>
<accession>A0ABU9GN78</accession>
<evidence type="ECO:0000259" key="2">
    <source>
        <dbReference type="Pfam" id="PF07331"/>
    </source>
</evidence>
<keyword evidence="1" id="KW-1133">Transmembrane helix</keyword>
<dbReference type="EMBL" id="JBAKAZ010000009">
    <property type="protein sequence ID" value="MEL0628774.1"/>
    <property type="molecule type" value="Genomic_DNA"/>
</dbReference>
<feature type="transmembrane region" description="Helical" evidence="1">
    <location>
        <begin position="96"/>
        <end position="123"/>
    </location>
</feature>
<reference evidence="3 4" key="1">
    <citation type="submission" date="2024-02" db="EMBL/GenBank/DDBJ databases">
        <title>Bacteria isolated from the canopy kelp, Nereocystis luetkeana.</title>
        <authorList>
            <person name="Pfister C.A."/>
            <person name="Younker I.T."/>
            <person name="Light S.H."/>
        </authorList>
    </citation>
    <scope>NUCLEOTIDE SEQUENCE [LARGE SCALE GENOMIC DNA]</scope>
    <source>
        <strain evidence="3 4">TI.1.05</strain>
    </source>
</reference>
<gene>
    <name evidence="3" type="ORF">V6256_04050</name>
</gene>
<organism evidence="3 4">
    <name type="scientific">Psychromonas aquatilis</name>
    <dbReference type="NCBI Taxonomy" id="2005072"/>
    <lineage>
        <taxon>Bacteria</taxon>
        <taxon>Pseudomonadati</taxon>
        <taxon>Pseudomonadota</taxon>
        <taxon>Gammaproteobacteria</taxon>
        <taxon>Alteromonadales</taxon>
        <taxon>Psychromonadaceae</taxon>
        <taxon>Psychromonas</taxon>
    </lineage>
</organism>
<dbReference type="InterPro" id="IPR009936">
    <property type="entry name" value="DUF1468"/>
</dbReference>
<dbReference type="RefSeq" id="WP_341596783.1">
    <property type="nucleotide sequence ID" value="NZ_JBAKAZ010000009.1"/>
</dbReference>
<evidence type="ECO:0000313" key="3">
    <source>
        <dbReference type="EMBL" id="MEL0628774.1"/>
    </source>
</evidence>
<feature type="transmembrane region" description="Helical" evidence="1">
    <location>
        <begin position="39"/>
        <end position="58"/>
    </location>
</feature>
<keyword evidence="4" id="KW-1185">Reference proteome</keyword>
<dbReference type="Pfam" id="PF07331">
    <property type="entry name" value="TctB"/>
    <property type="match status" value="1"/>
</dbReference>
<evidence type="ECO:0000256" key="1">
    <source>
        <dbReference type="SAM" id="Phobius"/>
    </source>
</evidence>
<name>A0ABU9GN78_9GAMM</name>